<keyword evidence="2" id="KW-1185">Reference proteome</keyword>
<accession>A0A1X0P467</accession>
<dbReference type="GeneID" id="39983275"/>
<name>A0A1X0P467_9TRYP</name>
<protein>
    <submittedName>
        <fullName evidence="1">Uncharacterized protein</fullName>
    </submittedName>
</protein>
<dbReference type="Proteomes" id="UP000192257">
    <property type="component" value="Unassembled WGS sequence"/>
</dbReference>
<evidence type="ECO:0000313" key="2">
    <source>
        <dbReference type="Proteomes" id="UP000192257"/>
    </source>
</evidence>
<dbReference type="EMBL" id="NBCO01000006">
    <property type="protein sequence ID" value="ORC91453.1"/>
    <property type="molecule type" value="Genomic_DNA"/>
</dbReference>
<gene>
    <name evidence="1" type="ORF">TM35_000064580</name>
</gene>
<reference evidence="1 2" key="1">
    <citation type="submission" date="2017-03" db="EMBL/GenBank/DDBJ databases">
        <title>An alternative strategy for trypanosome survival in the mammalian bloodstream revealed through genome and transcriptome analysis of the ubiquitous bovine parasite Trypanosoma (Megatrypanum) theileri.</title>
        <authorList>
            <person name="Kelly S."/>
            <person name="Ivens A."/>
            <person name="Mott A."/>
            <person name="O'Neill E."/>
            <person name="Emms D."/>
            <person name="Macleod O."/>
            <person name="Voorheis P."/>
            <person name="Matthews J."/>
            <person name="Matthews K."/>
            <person name="Carrington M."/>
        </authorList>
    </citation>
    <scope>NUCLEOTIDE SEQUENCE [LARGE SCALE GENOMIC DNA]</scope>
    <source>
        <strain evidence="1">Edinburgh</strain>
    </source>
</reference>
<dbReference type="AlphaFoldDB" id="A0A1X0P467"/>
<comment type="caution">
    <text evidence="1">The sequence shown here is derived from an EMBL/GenBank/DDBJ whole genome shotgun (WGS) entry which is preliminary data.</text>
</comment>
<proteinExistence type="predicted"/>
<dbReference type="VEuPathDB" id="TriTrypDB:TM35_000064580"/>
<organism evidence="1 2">
    <name type="scientific">Trypanosoma theileri</name>
    <dbReference type="NCBI Taxonomy" id="67003"/>
    <lineage>
        <taxon>Eukaryota</taxon>
        <taxon>Discoba</taxon>
        <taxon>Euglenozoa</taxon>
        <taxon>Kinetoplastea</taxon>
        <taxon>Metakinetoplastina</taxon>
        <taxon>Trypanosomatida</taxon>
        <taxon>Trypanosomatidae</taxon>
        <taxon>Trypanosoma</taxon>
    </lineage>
</organism>
<sequence length="1081" mass="120317">MKQALLHYMEQSNRDNNRDSSPLLRSVSRPAAHCQLFDLKKDQEQIWPASNLLNGSGRFRAQYQNGSHLVMSDNRLLVVRKNGYFYCPPWSAPIHDAYIQQQGDTGYSLLVVGLTTGVYVALLQEESPIQIVDDLFVGTNHPVEKIMFPQNNVVVLCYGNADVETYEVTIDDEQKIGFILSHGKRPFRILQTVTSLWGKKHYRDCAYDANSKNLFVLSNIDLTVWRYVTPDLFTVVSSVSVHGNAVAVLPSSQTKGCATIILSDGGRQPVFLEKNGIKKTGCENTVLRLGSVRPLPTDLHLNSIQFACQGVDGTILLYDSQTCTVVMITVSSPIYEGIYDVVEVVSNLRLNETVVGLDCISELEDSCTTFVVYGKYGIIWSISVRSLGLMLADLLRQESLTDNVHSLLRGLEPQRKMEAVMGAAFSGSSLELLIPFLDELMQPSFREGTMSVSPGVRSLVNLAHDKIALAQSLWDAPFSWHLMYDLQRVADHLIKWYENLDGLLRPNGWLDCPKQVELSWNGLVATSNHPFTIRSALNAQALLLETVLKGFQTAGILSWLYTLLLRLKPSNVDVTRKRLDLIVWGEDTDQIINAFCMEALSYHDKDVLVLLEGKKNILPRRARHGISIQILISRNLPDAALSYACDNVKSLRHEEMFDYVADELERSFPERMPRLRLLLYSLKHHRSMVDLFQMLDNSAANDSLEKLKLRLGLVMQAAADDPILQNAVVHWMESHSLEDNRIMTFAEVLEENAVIINEPHSLTALFFLCWINRRLNPVMAARGFGDIAKSKHHLALSMRISCIKLALECKLTTSEQLVYFVLLLQEELGNAVEAVWGTNSISPDAVSMNSGAGGGSIGRVVEDVEDVDGCGRSKAMTDVRELRHFYVGEQRLFELAGSYRRQGGAKVQLDLLKVHPETPPRVTVAVLHDLLEFLLDEGMSPAEAVRNVAREYYDAYAAGLPLPPLLRFSARCGTTVAAGAAALRDGGVPPGAIFDALLALIDEPSEEVVGVGAGDVLEALAEILAKLNGEERRLRGAYVLERIHHRLAGEHRSGMPRDTEVVQLQHAEAIVRRTLATSPHV</sequence>
<dbReference type="OrthoDB" id="240828at2759"/>
<dbReference type="RefSeq" id="XP_028885519.1">
    <property type="nucleotide sequence ID" value="XM_029023495.1"/>
</dbReference>
<evidence type="ECO:0000313" key="1">
    <source>
        <dbReference type="EMBL" id="ORC91453.1"/>
    </source>
</evidence>